<evidence type="ECO:0000313" key="1">
    <source>
        <dbReference type="EMBL" id="MFF4777671.1"/>
    </source>
</evidence>
<gene>
    <name evidence="1" type="ORF">ACFY05_33070</name>
</gene>
<sequence length="78" mass="8391">MRAPEQLIARLALAHGVLVLPGSRTSIDGSFADHLRISYVAEPAELWLAAERLGRAWAALPAPGLGPSQYRSTRRGSI</sequence>
<dbReference type="Gene3D" id="3.90.1150.10">
    <property type="entry name" value="Aspartate Aminotransferase, domain 1"/>
    <property type="match status" value="1"/>
</dbReference>
<dbReference type="RefSeq" id="WP_387346181.1">
    <property type="nucleotide sequence ID" value="NZ_JBIAXI010000025.1"/>
</dbReference>
<reference evidence="1 2" key="1">
    <citation type="submission" date="2024-10" db="EMBL/GenBank/DDBJ databases">
        <title>The Natural Products Discovery Center: Release of the First 8490 Sequenced Strains for Exploring Actinobacteria Biosynthetic Diversity.</title>
        <authorList>
            <person name="Kalkreuter E."/>
            <person name="Kautsar S.A."/>
            <person name="Yang D."/>
            <person name="Bader C.D."/>
            <person name="Teijaro C.N."/>
            <person name="Fluegel L."/>
            <person name="Davis C.M."/>
            <person name="Simpson J.R."/>
            <person name="Lauterbach L."/>
            <person name="Steele A.D."/>
            <person name="Gui C."/>
            <person name="Meng S."/>
            <person name="Li G."/>
            <person name="Viehrig K."/>
            <person name="Ye F."/>
            <person name="Su P."/>
            <person name="Kiefer A.F."/>
            <person name="Nichols A."/>
            <person name="Cepeda A.J."/>
            <person name="Yan W."/>
            <person name="Fan B."/>
            <person name="Jiang Y."/>
            <person name="Adhikari A."/>
            <person name="Zheng C.-J."/>
            <person name="Schuster L."/>
            <person name="Cowan T.M."/>
            <person name="Smanski M.J."/>
            <person name="Chevrette M.G."/>
            <person name="De Carvalho L.P.S."/>
            <person name="Shen B."/>
        </authorList>
    </citation>
    <scope>NUCLEOTIDE SEQUENCE [LARGE SCALE GENOMIC DNA]</scope>
    <source>
        <strain evidence="1 2">NPDC001281</strain>
    </source>
</reference>
<accession>A0ABW6VED7</accession>
<dbReference type="InterPro" id="IPR015422">
    <property type="entry name" value="PyrdxlP-dep_Trfase_small"/>
</dbReference>
<dbReference type="EMBL" id="JBIAXI010000025">
    <property type="protein sequence ID" value="MFF4777671.1"/>
    <property type="molecule type" value="Genomic_DNA"/>
</dbReference>
<protein>
    <recommendedName>
        <fullName evidence="3">Aminotransferase class I/II-fold pyridoxal phosphate-dependent enzyme</fullName>
    </recommendedName>
</protein>
<organism evidence="1 2">
    <name type="scientific">Microtetraspora fusca</name>
    <dbReference type="NCBI Taxonomy" id="1997"/>
    <lineage>
        <taxon>Bacteria</taxon>
        <taxon>Bacillati</taxon>
        <taxon>Actinomycetota</taxon>
        <taxon>Actinomycetes</taxon>
        <taxon>Streptosporangiales</taxon>
        <taxon>Streptosporangiaceae</taxon>
        <taxon>Microtetraspora</taxon>
    </lineage>
</organism>
<dbReference type="Proteomes" id="UP001602119">
    <property type="component" value="Unassembled WGS sequence"/>
</dbReference>
<evidence type="ECO:0000313" key="2">
    <source>
        <dbReference type="Proteomes" id="UP001602119"/>
    </source>
</evidence>
<evidence type="ECO:0008006" key="3">
    <source>
        <dbReference type="Google" id="ProtNLM"/>
    </source>
</evidence>
<dbReference type="SUPFAM" id="SSF53383">
    <property type="entry name" value="PLP-dependent transferases"/>
    <property type="match status" value="1"/>
</dbReference>
<dbReference type="InterPro" id="IPR015424">
    <property type="entry name" value="PyrdxlP-dep_Trfase"/>
</dbReference>
<keyword evidence="2" id="KW-1185">Reference proteome</keyword>
<comment type="caution">
    <text evidence="1">The sequence shown here is derived from an EMBL/GenBank/DDBJ whole genome shotgun (WGS) entry which is preliminary data.</text>
</comment>
<name>A0ABW6VED7_MICFU</name>
<proteinExistence type="predicted"/>